<name>A0A9W6T3Z8_CANBO</name>
<proteinExistence type="predicted"/>
<feature type="region of interest" description="Disordered" evidence="1">
    <location>
        <begin position="1"/>
        <end position="27"/>
    </location>
</feature>
<feature type="transmembrane region" description="Helical" evidence="2">
    <location>
        <begin position="41"/>
        <end position="64"/>
    </location>
</feature>
<accession>A0A9W6T3Z8</accession>
<dbReference type="Proteomes" id="UP001165120">
    <property type="component" value="Unassembled WGS sequence"/>
</dbReference>
<keyword evidence="2" id="KW-0812">Transmembrane</keyword>
<dbReference type="EMBL" id="BSXN01001620">
    <property type="protein sequence ID" value="GME73835.1"/>
    <property type="molecule type" value="Genomic_DNA"/>
</dbReference>
<gene>
    <name evidence="3" type="ORF">Cboi02_000419800</name>
</gene>
<keyword evidence="4" id="KW-1185">Reference proteome</keyword>
<evidence type="ECO:0000313" key="4">
    <source>
        <dbReference type="Proteomes" id="UP001165120"/>
    </source>
</evidence>
<dbReference type="AlphaFoldDB" id="A0A9W6T3Z8"/>
<feature type="compositionally biased region" description="Low complexity" evidence="1">
    <location>
        <begin position="13"/>
        <end position="27"/>
    </location>
</feature>
<protein>
    <submittedName>
        <fullName evidence="3">Unnamed protein product</fullName>
    </submittedName>
</protein>
<organism evidence="3 4">
    <name type="scientific">Candida boidinii</name>
    <name type="common">Yeast</name>
    <dbReference type="NCBI Taxonomy" id="5477"/>
    <lineage>
        <taxon>Eukaryota</taxon>
        <taxon>Fungi</taxon>
        <taxon>Dikarya</taxon>
        <taxon>Ascomycota</taxon>
        <taxon>Saccharomycotina</taxon>
        <taxon>Pichiomycetes</taxon>
        <taxon>Pichiales</taxon>
        <taxon>Pichiaceae</taxon>
        <taxon>Ogataea</taxon>
        <taxon>Ogataea/Candida clade</taxon>
    </lineage>
</organism>
<evidence type="ECO:0000256" key="2">
    <source>
        <dbReference type="SAM" id="Phobius"/>
    </source>
</evidence>
<keyword evidence="2" id="KW-0472">Membrane</keyword>
<evidence type="ECO:0000256" key="1">
    <source>
        <dbReference type="SAM" id="MobiDB-lite"/>
    </source>
</evidence>
<sequence length="70" mass="7576">MSQHEFPEPVHDAANSAATTTASANAPSNTISTIRTVSTSLVYVASLAYFIFSEQNIIACLVLYKILLRD</sequence>
<reference evidence="3" key="1">
    <citation type="submission" date="2023-04" db="EMBL/GenBank/DDBJ databases">
        <title>Candida boidinii NBRC 10035.</title>
        <authorList>
            <person name="Ichikawa N."/>
            <person name="Sato H."/>
            <person name="Tonouchi N."/>
        </authorList>
    </citation>
    <scope>NUCLEOTIDE SEQUENCE</scope>
    <source>
        <strain evidence="3">NBRC 10035</strain>
    </source>
</reference>
<comment type="caution">
    <text evidence="3">The sequence shown here is derived from an EMBL/GenBank/DDBJ whole genome shotgun (WGS) entry which is preliminary data.</text>
</comment>
<keyword evidence="2" id="KW-1133">Transmembrane helix</keyword>
<evidence type="ECO:0000313" key="3">
    <source>
        <dbReference type="EMBL" id="GME73835.1"/>
    </source>
</evidence>
<feature type="compositionally biased region" description="Basic and acidic residues" evidence="1">
    <location>
        <begin position="1"/>
        <end position="11"/>
    </location>
</feature>